<keyword evidence="3" id="KW-0328">Glycosyltransferase</keyword>
<comment type="caution">
    <text evidence="9">The sequence shown here is derived from an EMBL/GenBank/DDBJ whole genome shotgun (WGS) entry which is preliminary data.</text>
</comment>
<feature type="transmembrane region" description="Helical" evidence="8">
    <location>
        <begin position="171"/>
        <end position="196"/>
    </location>
</feature>
<proteinExistence type="predicted"/>
<feature type="transmembrane region" description="Helical" evidence="8">
    <location>
        <begin position="208"/>
        <end position="226"/>
    </location>
</feature>
<evidence type="ECO:0000256" key="3">
    <source>
        <dbReference type="ARBA" id="ARBA00022676"/>
    </source>
</evidence>
<dbReference type="GO" id="GO:0009103">
    <property type="term" value="P:lipopolysaccharide biosynthetic process"/>
    <property type="evidence" value="ECO:0007669"/>
    <property type="project" value="UniProtKB-ARBA"/>
</dbReference>
<evidence type="ECO:0000256" key="1">
    <source>
        <dbReference type="ARBA" id="ARBA00004651"/>
    </source>
</evidence>
<feature type="transmembrane region" description="Helical" evidence="8">
    <location>
        <begin position="12"/>
        <end position="32"/>
    </location>
</feature>
<protein>
    <submittedName>
        <fullName evidence="9">Uncharacterized protein</fullName>
    </submittedName>
</protein>
<dbReference type="PANTHER" id="PTHR33908">
    <property type="entry name" value="MANNOSYLTRANSFERASE YKCB-RELATED"/>
    <property type="match status" value="1"/>
</dbReference>
<keyword evidence="10" id="KW-1185">Reference proteome</keyword>
<sequence>MKIETLTYKTKTFLKSDLFWVLIISFTIRNLYHLVNPGMPQNADSVTYHYAAQNIFKGAIDASRTPIYPMLMRVSELITPAHPFKYLVAFQHLVSFLSIIPFYLFAKRVVKNRAIVNVLTVLYACFPPLLFYNYALFPEAIFIASLVFTLYLFSGFVQTPTTGKAIALNMFLFFMVMVKPVSLVFYGVIAFVWVLWFWTNRDAKHLKPVAISFLASVLLLAGYCGLNNIQNGYPGLTTISHDNTFINVIFSGAYRELPDKDFITTIDTVIHKGHYYTVFYLNNDHDRYQKGFADYPLEYRHQHDMWGIYIIPPNELGYTTENIRPYLKTAARTTTYARYILKKVFDFASFRFFFITGLTVYILILLDMVLILRNTIKFKTIDYARALNLLMLLGLLLAFFVGGVNDGTRNRVLLPIIPFVMVQGTLLVDSLVLAMQKTLVQSRMQKHSKYDEKWK</sequence>
<feature type="transmembrane region" description="Helical" evidence="8">
    <location>
        <begin position="86"/>
        <end position="105"/>
    </location>
</feature>
<keyword evidence="5 8" id="KW-0812">Transmembrane</keyword>
<keyword evidence="4" id="KW-0808">Transferase</keyword>
<keyword evidence="2" id="KW-1003">Cell membrane</keyword>
<evidence type="ECO:0000256" key="8">
    <source>
        <dbReference type="SAM" id="Phobius"/>
    </source>
</evidence>
<dbReference type="Proteomes" id="UP000032900">
    <property type="component" value="Unassembled WGS sequence"/>
</dbReference>
<dbReference type="EMBL" id="BAZW01000024">
    <property type="protein sequence ID" value="GAO30506.1"/>
    <property type="molecule type" value="Genomic_DNA"/>
</dbReference>
<feature type="transmembrane region" description="Helical" evidence="8">
    <location>
        <begin position="114"/>
        <end position="134"/>
    </location>
</feature>
<evidence type="ECO:0000313" key="10">
    <source>
        <dbReference type="Proteomes" id="UP000032900"/>
    </source>
</evidence>
<dbReference type="GO" id="GO:0016763">
    <property type="term" value="F:pentosyltransferase activity"/>
    <property type="evidence" value="ECO:0007669"/>
    <property type="project" value="TreeGrafter"/>
</dbReference>
<feature type="transmembrane region" description="Helical" evidence="8">
    <location>
        <begin position="140"/>
        <end position="159"/>
    </location>
</feature>
<evidence type="ECO:0000256" key="6">
    <source>
        <dbReference type="ARBA" id="ARBA00022989"/>
    </source>
</evidence>
<feature type="transmembrane region" description="Helical" evidence="8">
    <location>
        <begin position="383"/>
        <end position="401"/>
    </location>
</feature>
<dbReference type="GO" id="GO:0005886">
    <property type="term" value="C:plasma membrane"/>
    <property type="evidence" value="ECO:0007669"/>
    <property type="project" value="UniProtKB-SubCell"/>
</dbReference>
<dbReference type="AlphaFoldDB" id="A0A0E9LZF7"/>
<evidence type="ECO:0000256" key="2">
    <source>
        <dbReference type="ARBA" id="ARBA00022475"/>
    </source>
</evidence>
<organism evidence="9 10">
    <name type="scientific">Geofilum rubicundum JCM 15548</name>
    <dbReference type="NCBI Taxonomy" id="1236989"/>
    <lineage>
        <taxon>Bacteria</taxon>
        <taxon>Pseudomonadati</taxon>
        <taxon>Bacteroidota</taxon>
        <taxon>Bacteroidia</taxon>
        <taxon>Marinilabiliales</taxon>
        <taxon>Marinilabiliaceae</taxon>
        <taxon>Geofilum</taxon>
    </lineage>
</organism>
<dbReference type="PANTHER" id="PTHR33908:SF11">
    <property type="entry name" value="MEMBRANE PROTEIN"/>
    <property type="match status" value="1"/>
</dbReference>
<evidence type="ECO:0000256" key="5">
    <source>
        <dbReference type="ARBA" id="ARBA00022692"/>
    </source>
</evidence>
<reference evidence="9 10" key="1">
    <citation type="journal article" date="2015" name="Microbes Environ.">
        <title>Distribution and evolution of nitrogen fixation genes in the phylum bacteroidetes.</title>
        <authorList>
            <person name="Inoue J."/>
            <person name="Oshima K."/>
            <person name="Suda W."/>
            <person name="Sakamoto M."/>
            <person name="Iino T."/>
            <person name="Noda S."/>
            <person name="Hongoh Y."/>
            <person name="Hattori M."/>
            <person name="Ohkuma M."/>
        </authorList>
    </citation>
    <scope>NUCLEOTIDE SEQUENCE [LARGE SCALE GENOMIC DNA]</scope>
    <source>
        <strain evidence="9">JCM 15548</strain>
    </source>
</reference>
<dbReference type="OrthoDB" id="1100980at2"/>
<evidence type="ECO:0000256" key="4">
    <source>
        <dbReference type="ARBA" id="ARBA00022679"/>
    </source>
</evidence>
<evidence type="ECO:0000256" key="7">
    <source>
        <dbReference type="ARBA" id="ARBA00023136"/>
    </source>
</evidence>
<feature type="transmembrane region" description="Helical" evidence="8">
    <location>
        <begin position="413"/>
        <end position="435"/>
    </location>
</feature>
<dbReference type="STRING" id="1236989.JCM15548_12782"/>
<dbReference type="InterPro" id="IPR050297">
    <property type="entry name" value="LipidA_mod_glycosyltrf_83"/>
</dbReference>
<keyword evidence="6 8" id="KW-1133">Transmembrane helix</keyword>
<keyword evidence="7 8" id="KW-0472">Membrane</keyword>
<feature type="transmembrane region" description="Helical" evidence="8">
    <location>
        <begin position="352"/>
        <end position="371"/>
    </location>
</feature>
<comment type="subcellular location">
    <subcellularLocation>
        <location evidence="1">Cell membrane</location>
        <topology evidence="1">Multi-pass membrane protein</topology>
    </subcellularLocation>
</comment>
<gene>
    <name evidence="9" type="ORF">JCM15548_12782</name>
</gene>
<accession>A0A0E9LZF7</accession>
<evidence type="ECO:0000313" key="9">
    <source>
        <dbReference type="EMBL" id="GAO30506.1"/>
    </source>
</evidence>
<name>A0A0E9LZF7_9BACT</name>